<keyword evidence="8" id="KW-0460">Magnesium</keyword>
<feature type="domain" description="Fructose-1-6-bisphosphatase class I N-terminal" evidence="13">
    <location>
        <begin position="23"/>
        <end position="213"/>
    </location>
</feature>
<dbReference type="Gene3D" id="3.40.190.80">
    <property type="match status" value="1"/>
</dbReference>
<dbReference type="FunFam" id="3.40.190.80:FF:000001">
    <property type="entry name" value="Fructose-1,6-bisphosphatase class 1"/>
    <property type="match status" value="1"/>
</dbReference>
<reference evidence="15 16" key="1">
    <citation type="journal article" date="2008" name="Nature">
        <title>The genome of the choanoflagellate Monosiga brevicollis and the origin of metazoans.</title>
        <authorList>
            <consortium name="JGI Sequencing"/>
            <person name="King N."/>
            <person name="Westbrook M.J."/>
            <person name="Young S.L."/>
            <person name="Kuo A."/>
            <person name="Abedin M."/>
            <person name="Chapman J."/>
            <person name="Fairclough S."/>
            <person name="Hellsten U."/>
            <person name="Isogai Y."/>
            <person name="Letunic I."/>
            <person name="Marr M."/>
            <person name="Pincus D."/>
            <person name="Putnam N."/>
            <person name="Rokas A."/>
            <person name="Wright K.J."/>
            <person name="Zuzow R."/>
            <person name="Dirks W."/>
            <person name="Good M."/>
            <person name="Goodstein D."/>
            <person name="Lemons D."/>
            <person name="Li W."/>
            <person name="Lyons J.B."/>
            <person name="Morris A."/>
            <person name="Nichols S."/>
            <person name="Richter D.J."/>
            <person name="Salamov A."/>
            <person name="Bork P."/>
            <person name="Lim W.A."/>
            <person name="Manning G."/>
            <person name="Miller W.T."/>
            <person name="McGinnis W."/>
            <person name="Shapiro H."/>
            <person name="Tjian R."/>
            <person name="Grigoriev I.V."/>
            <person name="Rokhsar D."/>
        </authorList>
    </citation>
    <scope>NUCLEOTIDE SEQUENCE [LARGE SCALE GENOMIC DNA]</scope>
    <source>
        <strain evidence="16">MX1 / ATCC 50154</strain>
    </source>
</reference>
<dbReference type="PROSITE" id="PS00124">
    <property type="entry name" value="FBPASE"/>
    <property type="match status" value="1"/>
</dbReference>
<sequence length="364" mass="40239">MAGVTTETPGDMAFPEYNMDPVTLARFIMEDDRERREKYGTTRTSLAFILQAIGVASKVIANAVQNAGMQGLYGLGGQANQSGEDQKKLDVLANDVFKNVLRNTKKVRVMVSEEQDDAIVIEGLDHARYCVVFDPLDGSSNIECNVSVGTIFGIYHTDNKSLAELGDCLRPGREMVAAGYVLYSSAVVMVLSTGTGVHMFNLDPTFGEFIETKRNFHMPAVPKLIYSCNTGNAEKWDDATKAYMRWIKAQPKTYSARYVGSMVSDVHRTILYGGIFFYPADKKNAKGKLRLLYECFPMAFLVEAAGGKAIDGRQRILDLTPTELHERSPIYLGTADEVDRVQEFYKQLDEGTLPAASTDGPLMV</sequence>
<dbReference type="AlphaFoldDB" id="A9V053"/>
<dbReference type="EMBL" id="CH991552">
    <property type="protein sequence ID" value="EDQ89096.1"/>
    <property type="molecule type" value="Genomic_DNA"/>
</dbReference>
<dbReference type="GO" id="GO:0006094">
    <property type="term" value="P:gluconeogenesis"/>
    <property type="evidence" value="ECO:0000318"/>
    <property type="project" value="GO_Central"/>
</dbReference>
<comment type="cofactor">
    <cofactor evidence="2">
        <name>Mg(2+)</name>
        <dbReference type="ChEBI" id="CHEBI:18420"/>
    </cofactor>
</comment>
<dbReference type="PRINTS" id="PR00115">
    <property type="entry name" value="F16BPHPHTASE"/>
</dbReference>
<dbReference type="Proteomes" id="UP000001357">
    <property type="component" value="Unassembled WGS sequence"/>
</dbReference>
<dbReference type="Pfam" id="PF00316">
    <property type="entry name" value="FBPase"/>
    <property type="match status" value="1"/>
</dbReference>
<dbReference type="NCBIfam" id="NF006778">
    <property type="entry name" value="PRK09293.1-1"/>
    <property type="match status" value="1"/>
</dbReference>
<dbReference type="OMA" id="YIPENCP"/>
<dbReference type="SUPFAM" id="SSF56655">
    <property type="entry name" value="Carbohydrate phosphatase"/>
    <property type="match status" value="1"/>
</dbReference>
<evidence type="ECO:0000259" key="14">
    <source>
        <dbReference type="Pfam" id="PF18913"/>
    </source>
</evidence>
<dbReference type="CDD" id="cd00354">
    <property type="entry name" value="FBPase"/>
    <property type="match status" value="1"/>
</dbReference>
<dbReference type="eggNOG" id="KOG1458">
    <property type="taxonomic scope" value="Eukaryota"/>
</dbReference>
<dbReference type="InterPro" id="IPR020548">
    <property type="entry name" value="Fructose_bisphosphatase_AS"/>
</dbReference>
<dbReference type="GO" id="GO:0006000">
    <property type="term" value="P:fructose metabolic process"/>
    <property type="evidence" value="ECO:0000318"/>
    <property type="project" value="GO_Central"/>
</dbReference>
<evidence type="ECO:0000256" key="10">
    <source>
        <dbReference type="ARBA" id="ARBA00024331"/>
    </source>
</evidence>
<dbReference type="GO" id="GO:0005829">
    <property type="term" value="C:cytosol"/>
    <property type="evidence" value="ECO:0000318"/>
    <property type="project" value="GO_Central"/>
</dbReference>
<evidence type="ECO:0000256" key="1">
    <source>
        <dbReference type="ARBA" id="ARBA00001273"/>
    </source>
</evidence>
<evidence type="ECO:0000256" key="8">
    <source>
        <dbReference type="ARBA" id="ARBA00022842"/>
    </source>
</evidence>
<dbReference type="RefSeq" id="XP_001746201.1">
    <property type="nucleotide sequence ID" value="XM_001746149.1"/>
</dbReference>
<dbReference type="Pfam" id="PF18913">
    <property type="entry name" value="FBPase_C"/>
    <property type="match status" value="1"/>
</dbReference>
<dbReference type="GeneID" id="5891338"/>
<comment type="subunit">
    <text evidence="4">Homotetramer.</text>
</comment>
<dbReference type="InParanoid" id="A9V053"/>
<evidence type="ECO:0000313" key="15">
    <source>
        <dbReference type="EMBL" id="EDQ89096.1"/>
    </source>
</evidence>
<evidence type="ECO:0000256" key="7">
    <source>
        <dbReference type="ARBA" id="ARBA00022801"/>
    </source>
</evidence>
<accession>A9V053</accession>
<dbReference type="GO" id="GO:0006002">
    <property type="term" value="P:fructose 6-phosphate metabolic process"/>
    <property type="evidence" value="ECO:0000318"/>
    <property type="project" value="GO_Central"/>
</dbReference>
<dbReference type="InterPro" id="IPR044015">
    <property type="entry name" value="FBPase_C_dom"/>
</dbReference>
<proteinExistence type="inferred from homology"/>
<dbReference type="KEGG" id="mbr:MONBRDRAFT_32530"/>
<keyword evidence="9 12" id="KW-0119">Carbohydrate metabolism</keyword>
<keyword evidence="16" id="KW-1185">Reference proteome</keyword>
<keyword evidence="6" id="KW-0479">Metal-binding</keyword>
<dbReference type="PIRSF" id="PIRSF500210">
    <property type="entry name" value="FBPtase"/>
    <property type="match status" value="1"/>
</dbReference>
<dbReference type="EC" id="3.1.3.11" evidence="5"/>
<evidence type="ECO:0000256" key="5">
    <source>
        <dbReference type="ARBA" id="ARBA00013093"/>
    </source>
</evidence>
<evidence type="ECO:0000256" key="3">
    <source>
        <dbReference type="ARBA" id="ARBA00010941"/>
    </source>
</evidence>
<protein>
    <recommendedName>
        <fullName evidence="5">fructose-bisphosphatase</fullName>
        <ecNumber evidence="5">3.1.3.11</ecNumber>
    </recommendedName>
    <alternativeName>
        <fullName evidence="11">D-fructose-1,6-bisphosphate 1-phosphohydrolase</fullName>
    </alternativeName>
</protein>
<evidence type="ECO:0000256" key="4">
    <source>
        <dbReference type="ARBA" id="ARBA00011881"/>
    </source>
</evidence>
<evidence type="ECO:0000256" key="12">
    <source>
        <dbReference type="RuleBase" id="RU000508"/>
    </source>
</evidence>
<dbReference type="PANTHER" id="PTHR11556">
    <property type="entry name" value="FRUCTOSE-1,6-BISPHOSPHATASE-RELATED"/>
    <property type="match status" value="1"/>
</dbReference>
<feature type="domain" description="Fructose-1-6-bisphosphatase class 1 C-terminal" evidence="14">
    <location>
        <begin position="225"/>
        <end position="346"/>
    </location>
</feature>
<comment type="similarity">
    <text evidence="3 12">Belongs to the FBPase class 1 family.</text>
</comment>
<comment type="pathway">
    <text evidence="10">Carbohydrate biosynthesis.</text>
</comment>
<dbReference type="InterPro" id="IPR028343">
    <property type="entry name" value="FBPtase"/>
</dbReference>
<name>A9V053_MONBE</name>
<dbReference type="InterPro" id="IPR000146">
    <property type="entry name" value="FBPase_class-1"/>
</dbReference>
<dbReference type="HAMAP" id="MF_01855">
    <property type="entry name" value="FBPase_class1"/>
    <property type="match status" value="1"/>
</dbReference>
<gene>
    <name evidence="15" type="ORF">MONBRDRAFT_32530</name>
</gene>
<evidence type="ECO:0000313" key="16">
    <source>
        <dbReference type="Proteomes" id="UP000001357"/>
    </source>
</evidence>
<evidence type="ECO:0000256" key="11">
    <source>
        <dbReference type="ARBA" id="ARBA00032973"/>
    </source>
</evidence>
<dbReference type="GO" id="GO:0042132">
    <property type="term" value="F:fructose 1,6-bisphosphate 1-phosphatase activity"/>
    <property type="evidence" value="ECO:0000318"/>
    <property type="project" value="GO_Central"/>
</dbReference>
<dbReference type="GO" id="GO:0005737">
    <property type="term" value="C:cytoplasm"/>
    <property type="evidence" value="ECO:0000318"/>
    <property type="project" value="GO_Central"/>
</dbReference>
<evidence type="ECO:0000256" key="6">
    <source>
        <dbReference type="ARBA" id="ARBA00022723"/>
    </source>
</evidence>
<dbReference type="STRING" id="81824.A9V053"/>
<dbReference type="Gene3D" id="3.30.540.10">
    <property type="entry name" value="Fructose-1,6-Bisphosphatase, subunit A, domain 1"/>
    <property type="match status" value="1"/>
</dbReference>
<dbReference type="PANTHER" id="PTHR11556:SF1">
    <property type="entry name" value="FRUCTOSE-BISPHOSPHATASE"/>
    <property type="match status" value="1"/>
</dbReference>
<dbReference type="FunCoup" id="A9V053">
    <property type="interactions" value="711"/>
</dbReference>
<comment type="catalytic activity">
    <reaction evidence="1">
        <text>beta-D-fructose 1,6-bisphosphate + H2O = beta-D-fructose 6-phosphate + phosphate</text>
        <dbReference type="Rhea" id="RHEA:11064"/>
        <dbReference type="ChEBI" id="CHEBI:15377"/>
        <dbReference type="ChEBI" id="CHEBI:32966"/>
        <dbReference type="ChEBI" id="CHEBI:43474"/>
        <dbReference type="ChEBI" id="CHEBI:57634"/>
        <dbReference type="EC" id="3.1.3.11"/>
    </reaction>
</comment>
<evidence type="ECO:0000256" key="9">
    <source>
        <dbReference type="ARBA" id="ARBA00023277"/>
    </source>
</evidence>
<dbReference type="GO" id="GO:0030388">
    <property type="term" value="P:fructose 1,6-bisphosphate metabolic process"/>
    <property type="evidence" value="ECO:0000318"/>
    <property type="project" value="GO_Central"/>
</dbReference>
<organism evidence="15 16">
    <name type="scientific">Monosiga brevicollis</name>
    <name type="common">Choanoflagellate</name>
    <dbReference type="NCBI Taxonomy" id="81824"/>
    <lineage>
        <taxon>Eukaryota</taxon>
        <taxon>Choanoflagellata</taxon>
        <taxon>Craspedida</taxon>
        <taxon>Salpingoecidae</taxon>
        <taxon>Monosiga</taxon>
    </lineage>
</organism>
<dbReference type="InterPro" id="IPR033391">
    <property type="entry name" value="FBPase_N"/>
</dbReference>
<evidence type="ECO:0000259" key="13">
    <source>
        <dbReference type="Pfam" id="PF00316"/>
    </source>
</evidence>
<dbReference type="FunFam" id="3.30.540.10:FF:000019">
    <property type="entry name" value="Fructose-1,6-bisphosphatase, chloroplastic"/>
    <property type="match status" value="1"/>
</dbReference>
<dbReference type="PIRSF" id="PIRSF000904">
    <property type="entry name" value="FBPtase_SBPase"/>
    <property type="match status" value="1"/>
</dbReference>
<dbReference type="GO" id="GO:0046872">
    <property type="term" value="F:metal ion binding"/>
    <property type="evidence" value="ECO:0007669"/>
    <property type="project" value="UniProtKB-KW"/>
</dbReference>
<evidence type="ECO:0000256" key="2">
    <source>
        <dbReference type="ARBA" id="ARBA00001946"/>
    </source>
</evidence>
<keyword evidence="7 12" id="KW-0378">Hydrolase</keyword>